<comment type="catalytic activity">
    <reaction evidence="4">
        <text>Couples ATP hydrolysis with the unwinding of duplex DNA by translocating in the 3'-5' direction.</text>
        <dbReference type="EC" id="5.6.2.4"/>
    </reaction>
</comment>
<dbReference type="InParanoid" id="A0A5J5EDJ8"/>
<feature type="non-terminal residue" evidence="6">
    <location>
        <position position="1"/>
    </location>
</feature>
<dbReference type="PANTHER" id="PTHR13710:SF105">
    <property type="entry name" value="ATP-DEPENDENT DNA HELICASE Q1"/>
    <property type="match status" value="1"/>
</dbReference>
<evidence type="ECO:0000256" key="2">
    <source>
        <dbReference type="ARBA" id="ARBA00023125"/>
    </source>
</evidence>
<evidence type="ECO:0000313" key="7">
    <source>
        <dbReference type="Proteomes" id="UP000326924"/>
    </source>
</evidence>
<dbReference type="InterPro" id="IPR027417">
    <property type="entry name" value="P-loop_NTPase"/>
</dbReference>
<dbReference type="AlphaFoldDB" id="A0A5J5EDJ8"/>
<keyword evidence="7" id="KW-1185">Reference proteome</keyword>
<sequence>RLTLDCIFIRHLIGITIDKAHLCHAWRDFRPKVDGLFRLRSWFSVPLMVMSATMTPYVRAYVYSSLHLPGHIHLIHRPIDRPKIYLSVKTIQHSLSTFQDLDFLIP</sequence>
<dbReference type="GO" id="GO:0009378">
    <property type="term" value="F:four-way junction helicase activity"/>
    <property type="evidence" value="ECO:0007669"/>
    <property type="project" value="TreeGrafter"/>
</dbReference>
<evidence type="ECO:0000256" key="5">
    <source>
        <dbReference type="ARBA" id="ARBA00034808"/>
    </source>
</evidence>
<evidence type="ECO:0000256" key="4">
    <source>
        <dbReference type="ARBA" id="ARBA00034617"/>
    </source>
</evidence>
<gene>
    <name evidence="6" type="ORF">FN846DRAFT_759029</name>
</gene>
<dbReference type="PANTHER" id="PTHR13710">
    <property type="entry name" value="DNA HELICASE RECQ FAMILY MEMBER"/>
    <property type="match status" value="1"/>
</dbReference>
<dbReference type="EC" id="5.6.2.4" evidence="5"/>
<evidence type="ECO:0000313" key="6">
    <source>
        <dbReference type="EMBL" id="KAA8893350.1"/>
    </source>
</evidence>
<evidence type="ECO:0000256" key="1">
    <source>
        <dbReference type="ARBA" id="ARBA00005446"/>
    </source>
</evidence>
<dbReference type="GO" id="GO:0000724">
    <property type="term" value="P:double-strand break repair via homologous recombination"/>
    <property type="evidence" value="ECO:0007669"/>
    <property type="project" value="TreeGrafter"/>
</dbReference>
<dbReference type="EMBL" id="VXIS01000459">
    <property type="protein sequence ID" value="KAA8893350.1"/>
    <property type="molecule type" value="Genomic_DNA"/>
</dbReference>
<keyword evidence="2" id="KW-0238">DNA-binding</keyword>
<organism evidence="6 7">
    <name type="scientific">Sphaerosporella brunnea</name>
    <dbReference type="NCBI Taxonomy" id="1250544"/>
    <lineage>
        <taxon>Eukaryota</taxon>
        <taxon>Fungi</taxon>
        <taxon>Dikarya</taxon>
        <taxon>Ascomycota</taxon>
        <taxon>Pezizomycotina</taxon>
        <taxon>Pezizomycetes</taxon>
        <taxon>Pezizales</taxon>
        <taxon>Pyronemataceae</taxon>
        <taxon>Sphaerosporella</taxon>
    </lineage>
</organism>
<dbReference type="Gene3D" id="3.40.50.300">
    <property type="entry name" value="P-loop containing nucleotide triphosphate hydrolases"/>
    <property type="match status" value="1"/>
</dbReference>
<dbReference type="Proteomes" id="UP000326924">
    <property type="component" value="Unassembled WGS sequence"/>
</dbReference>
<dbReference type="GO" id="GO:0005737">
    <property type="term" value="C:cytoplasm"/>
    <property type="evidence" value="ECO:0007669"/>
    <property type="project" value="TreeGrafter"/>
</dbReference>
<dbReference type="GO" id="GO:0043138">
    <property type="term" value="F:3'-5' DNA helicase activity"/>
    <property type="evidence" value="ECO:0007669"/>
    <property type="project" value="UniProtKB-EC"/>
</dbReference>
<comment type="caution">
    <text evidence="6">The sequence shown here is derived from an EMBL/GenBank/DDBJ whole genome shotgun (WGS) entry which is preliminary data.</text>
</comment>
<evidence type="ECO:0000256" key="3">
    <source>
        <dbReference type="ARBA" id="ARBA00023235"/>
    </source>
</evidence>
<dbReference type="GO" id="GO:0005694">
    <property type="term" value="C:chromosome"/>
    <property type="evidence" value="ECO:0007669"/>
    <property type="project" value="TreeGrafter"/>
</dbReference>
<accession>A0A5J5EDJ8</accession>
<name>A0A5J5EDJ8_9PEZI</name>
<dbReference type="OrthoDB" id="5067625at2759"/>
<reference evidence="6 7" key="1">
    <citation type="submission" date="2019-09" db="EMBL/GenBank/DDBJ databases">
        <title>Draft genome of the ectomycorrhizal ascomycete Sphaerosporella brunnea.</title>
        <authorList>
            <consortium name="DOE Joint Genome Institute"/>
            <person name="Benucci G.M."/>
            <person name="Marozzi G."/>
            <person name="Antonielli L."/>
            <person name="Sanchez S."/>
            <person name="Marco P."/>
            <person name="Wang X."/>
            <person name="Falini L.B."/>
            <person name="Barry K."/>
            <person name="Haridas S."/>
            <person name="Lipzen A."/>
            <person name="Labutti K."/>
            <person name="Grigoriev I.V."/>
            <person name="Murat C."/>
            <person name="Martin F."/>
            <person name="Albertini E."/>
            <person name="Donnini D."/>
            <person name="Bonito G."/>
        </authorList>
    </citation>
    <scope>NUCLEOTIDE SEQUENCE [LARGE SCALE GENOMIC DNA]</scope>
    <source>
        <strain evidence="6 7">Sb_GMNB300</strain>
    </source>
</reference>
<feature type="non-terminal residue" evidence="6">
    <location>
        <position position="106"/>
    </location>
</feature>
<keyword evidence="3" id="KW-0413">Isomerase</keyword>
<proteinExistence type="inferred from homology"/>
<protein>
    <recommendedName>
        <fullName evidence="5">DNA 3'-5' helicase</fullName>
        <ecNumber evidence="5">5.6.2.4</ecNumber>
    </recommendedName>
</protein>
<dbReference type="GO" id="GO:0003677">
    <property type="term" value="F:DNA binding"/>
    <property type="evidence" value="ECO:0007669"/>
    <property type="project" value="UniProtKB-KW"/>
</dbReference>
<comment type="similarity">
    <text evidence="1">Belongs to the helicase family. RecQ subfamily.</text>
</comment>